<dbReference type="CDD" id="cd05251">
    <property type="entry name" value="NmrA_like_SDR_a"/>
    <property type="match status" value="1"/>
</dbReference>
<dbReference type="EMBL" id="JACBAF010002297">
    <property type="protein sequence ID" value="KAF7157726.1"/>
    <property type="molecule type" value="Genomic_DNA"/>
</dbReference>
<protein>
    <recommendedName>
        <fullName evidence="4">NmrA-like domain-containing protein</fullName>
    </recommendedName>
</protein>
<dbReference type="PANTHER" id="PTHR42748:SF31">
    <property type="entry name" value="NMRA-LIKE DOMAIN-CONTAINING PROTEIN-RELATED"/>
    <property type="match status" value="1"/>
</dbReference>
<dbReference type="SUPFAM" id="SSF51735">
    <property type="entry name" value="NAD(P)-binding Rossmann-fold domains"/>
    <property type="match status" value="1"/>
</dbReference>
<reference evidence="5" key="1">
    <citation type="submission" date="2020-06" db="EMBL/GenBank/DDBJ databases">
        <title>Draft genome sequences of strains closely related to Aspergillus parafelis and Aspergillus hiratsukae.</title>
        <authorList>
            <person name="Dos Santos R.A.C."/>
            <person name="Rivero-Menendez O."/>
            <person name="Steenwyk J.L."/>
            <person name="Mead M.E."/>
            <person name="Goldman G.H."/>
            <person name="Alastruey-Izquierdo A."/>
            <person name="Rokas A."/>
        </authorList>
    </citation>
    <scope>NUCLEOTIDE SEQUENCE</scope>
    <source>
        <strain evidence="5">CNM-CM6106</strain>
    </source>
</reference>
<evidence type="ECO:0000256" key="2">
    <source>
        <dbReference type="ARBA" id="ARBA00022857"/>
    </source>
</evidence>
<dbReference type="Gene3D" id="3.40.50.720">
    <property type="entry name" value="NAD(P)-binding Rossmann-like Domain"/>
    <property type="match status" value="1"/>
</dbReference>
<evidence type="ECO:0000256" key="3">
    <source>
        <dbReference type="SAM" id="Phobius"/>
    </source>
</evidence>
<feature type="domain" description="NmrA-like" evidence="4">
    <location>
        <begin position="48"/>
        <end position="322"/>
    </location>
</feature>
<comment type="caution">
    <text evidence="5">The sequence shown here is derived from an EMBL/GenBank/DDBJ whole genome shotgun (WGS) entry which is preliminary data.</text>
</comment>
<keyword evidence="3" id="KW-1133">Transmembrane helix</keyword>
<dbReference type="GO" id="GO:0005634">
    <property type="term" value="C:nucleus"/>
    <property type="evidence" value="ECO:0007669"/>
    <property type="project" value="TreeGrafter"/>
</dbReference>
<evidence type="ECO:0000256" key="1">
    <source>
        <dbReference type="ARBA" id="ARBA00006328"/>
    </source>
</evidence>
<feature type="transmembrane region" description="Helical" evidence="3">
    <location>
        <begin position="548"/>
        <end position="572"/>
    </location>
</feature>
<keyword evidence="3" id="KW-0812">Transmembrane</keyword>
<organism evidence="5 6">
    <name type="scientific">Aspergillus hiratsukae</name>
    <dbReference type="NCBI Taxonomy" id="1194566"/>
    <lineage>
        <taxon>Eukaryota</taxon>
        <taxon>Fungi</taxon>
        <taxon>Dikarya</taxon>
        <taxon>Ascomycota</taxon>
        <taxon>Pezizomycotina</taxon>
        <taxon>Eurotiomycetes</taxon>
        <taxon>Eurotiomycetidae</taxon>
        <taxon>Eurotiales</taxon>
        <taxon>Aspergillaceae</taxon>
        <taxon>Aspergillus</taxon>
        <taxon>Aspergillus subgen. Fumigati</taxon>
    </lineage>
</organism>
<dbReference type="AlphaFoldDB" id="A0A8H6PMX0"/>
<keyword evidence="2" id="KW-0521">NADP</keyword>
<evidence type="ECO:0000313" key="5">
    <source>
        <dbReference type="EMBL" id="KAF7157726.1"/>
    </source>
</evidence>
<sequence length="1063" mass="115829">MIKPIVVVRSEDVPIKVVTPFRKAVTGSSTAQERNASTLHFAPMNFDTKVFVVFGATGIQGGSVAKAILDDSIAAKQFQVRAISRDPTKPAATALAQLGAEVIKEADMEDKDSLRMAMKDAYAVFALTNFFETMDHLAETRQGKNVAYIAKDSLTEITVTNGKLTAAVHFDSKARVDEYIRALGIPHTIVRLGIYNSWFLESLVPVSSDPPSYKLVFPEPAHLKAAMPLVDPSADLGRLIKAMLLSPERSLNRQFNIAERYYTLEEIIDLMKSLGSNVQFEAVDQKTFKASLAAKGWPDFLQESLVQVIQYATEYGHSQAENSLPASVTVRLMYGSALAVQGFDAFAFLFVSPIVIPNRDELAHPLTRFWMRVTGLPSCHISCFAFYNAGLAALYTWSALQENGYTIQPFWYAAGWRVVWATWAVWEFLAKPNPLGYVNIKPLQITTSSISPRSNLDITDTPAGHLTIEDVSSVYGPGAWSAWFLAIVGSWLRACQGSSETFDPNTWLFLLGTNWAGIGIFRGIHLLGKIPTDSPDYDEILASHMGSLGAAFNMLFWGTFHGVAQFAATLIILRISPRARAHRLRTLTVGLFLPSIALLASLHLAPKTDILPALYWEGIGQSAHRYFMHHSDPYANAITIRHCYQCRYVICAYDFELGRITSFKSARRTQLSFCQPIINPYATAISLVDDQCCHSLLAYGFKLSCIISFNSARHTQLSFCQPANYSTVKHRHALKPGAFTHFASIKIDERTSSPRILEHTDHSFLFPCGRFGTSLLDSRHIYAYKLTAHHITILNSSVAHSYSVAFGCGIIKCFIPCFFSVQVTATESSAQATATATQVPIGSSGQFEQYTTSTIFSTRTATITACPSTVTNCPASAKTTFVTTETVFISTTICPITGSPSVTGRANPENTFLATGNPVVSVSPVFSTRTATLTSCPSGLSDCPPTEVVTQVTTETLLVGKSMYTLPAATSTYSFQTLSPFSRPSPASGMSGNAIPTSAQHHYSTAIISKTTLSSSSTPLPSTTSTTQAAAPLFTGVGSFSHHTSCLQVLLSFAMAGLVLFCL</sequence>
<name>A0A8H6PMX0_9EURO</name>
<dbReference type="InterPro" id="IPR008030">
    <property type="entry name" value="NmrA-like"/>
</dbReference>
<dbReference type="Gene3D" id="3.90.25.10">
    <property type="entry name" value="UDP-galactose 4-epimerase, domain 1"/>
    <property type="match status" value="1"/>
</dbReference>
<dbReference type="Proteomes" id="UP000662466">
    <property type="component" value="Unassembled WGS sequence"/>
</dbReference>
<dbReference type="InterPro" id="IPR051164">
    <property type="entry name" value="NmrA-like_oxidored"/>
</dbReference>
<feature type="transmembrane region" description="Helical" evidence="3">
    <location>
        <begin position="584"/>
        <end position="605"/>
    </location>
</feature>
<dbReference type="Pfam" id="PF05368">
    <property type="entry name" value="NmrA"/>
    <property type="match status" value="1"/>
</dbReference>
<accession>A0A8H6PMX0</accession>
<dbReference type="PANTHER" id="PTHR42748">
    <property type="entry name" value="NITROGEN METABOLITE REPRESSION PROTEIN NMRA FAMILY MEMBER"/>
    <property type="match status" value="1"/>
</dbReference>
<keyword evidence="3" id="KW-0472">Membrane</keyword>
<dbReference type="InterPro" id="IPR036291">
    <property type="entry name" value="NAD(P)-bd_dom_sf"/>
</dbReference>
<evidence type="ECO:0000313" key="6">
    <source>
        <dbReference type="Proteomes" id="UP000662466"/>
    </source>
</evidence>
<comment type="similarity">
    <text evidence="1">Belongs to the NmrA-type oxidoreductase family.</text>
</comment>
<proteinExistence type="inferred from homology"/>
<evidence type="ECO:0000259" key="4">
    <source>
        <dbReference type="Pfam" id="PF05368"/>
    </source>
</evidence>
<gene>
    <name evidence="5" type="ORF">CNMCM6106_003709</name>
</gene>